<organism evidence="2 3">
    <name type="scientific">Phaeovulum vinaykumarii</name>
    <dbReference type="NCBI Taxonomy" id="407234"/>
    <lineage>
        <taxon>Bacteria</taxon>
        <taxon>Pseudomonadati</taxon>
        <taxon>Pseudomonadota</taxon>
        <taxon>Alphaproteobacteria</taxon>
        <taxon>Rhodobacterales</taxon>
        <taxon>Paracoccaceae</taxon>
        <taxon>Phaeovulum</taxon>
    </lineage>
</organism>
<feature type="domain" description="MlaB-like STAS" evidence="1">
    <location>
        <begin position="5"/>
        <end position="81"/>
    </location>
</feature>
<reference evidence="3" key="1">
    <citation type="submission" date="2017-01" db="EMBL/GenBank/DDBJ databases">
        <authorList>
            <person name="Varghese N."/>
            <person name="Submissions S."/>
        </authorList>
    </citation>
    <scope>NUCLEOTIDE SEQUENCE [LARGE SCALE GENOMIC DNA]</scope>
    <source>
        <strain evidence="3">DSM 18714</strain>
    </source>
</reference>
<dbReference type="Proteomes" id="UP000186098">
    <property type="component" value="Unassembled WGS sequence"/>
</dbReference>
<dbReference type="STRING" id="407234.SAMN05421795_103131"/>
<name>A0A1N7LJR0_9RHOB</name>
<dbReference type="InterPro" id="IPR036513">
    <property type="entry name" value="STAS_dom_sf"/>
</dbReference>
<evidence type="ECO:0000313" key="3">
    <source>
        <dbReference type="Proteomes" id="UP000186098"/>
    </source>
</evidence>
<evidence type="ECO:0000259" key="1">
    <source>
        <dbReference type="Pfam" id="PF13466"/>
    </source>
</evidence>
<evidence type="ECO:0000313" key="2">
    <source>
        <dbReference type="EMBL" id="SIS74024.1"/>
    </source>
</evidence>
<dbReference type="AlphaFoldDB" id="A0A1N7LJR0"/>
<accession>A0A1N7LJR0</accession>
<sequence>MTAALALPNRLDLPAARPLADALRANSGEDMQVDASTVAHIGGLCLQLLLSAAASARAAGHQFIIAPRSKAFDDAVALFGVSAETFESEGNP</sequence>
<dbReference type="OrthoDB" id="7871544at2"/>
<protein>
    <submittedName>
        <fullName evidence="2">Chemotaxis protein CheX</fullName>
    </submittedName>
</protein>
<dbReference type="InterPro" id="IPR058548">
    <property type="entry name" value="MlaB-like_STAS"/>
</dbReference>
<proteinExistence type="predicted"/>
<dbReference type="SUPFAM" id="SSF52091">
    <property type="entry name" value="SpoIIaa-like"/>
    <property type="match status" value="1"/>
</dbReference>
<dbReference type="RefSeq" id="WP_076365189.1">
    <property type="nucleotide sequence ID" value="NZ_FTOM01000003.1"/>
</dbReference>
<dbReference type="EMBL" id="FTOM01000003">
    <property type="protein sequence ID" value="SIS74024.1"/>
    <property type="molecule type" value="Genomic_DNA"/>
</dbReference>
<dbReference type="Pfam" id="PF13466">
    <property type="entry name" value="STAS_2"/>
    <property type="match status" value="1"/>
</dbReference>
<gene>
    <name evidence="2" type="ORF">SAMN05421795_103131</name>
</gene>
<keyword evidence="3" id="KW-1185">Reference proteome</keyword>